<proteinExistence type="predicted"/>
<dbReference type="OrthoDB" id="1524923at2"/>
<dbReference type="RefSeq" id="WP_114984038.1">
    <property type="nucleotide sequence ID" value="NZ_CP027806.1"/>
</dbReference>
<reference evidence="2 3" key="1">
    <citation type="submission" date="2018-03" db="EMBL/GenBank/DDBJ databases">
        <title>Phenotypic and genomic properties of Cyclonatronum proteinivorum gen. nov., sp. nov., a haloalkaliphilic bacteroidete from soda lakes possessing Na+-translocating rhodopsin.</title>
        <authorList>
            <person name="Toshchakov S.V."/>
            <person name="Korzhenkov A."/>
            <person name="Samarov N.I."/>
            <person name="Kublanov I.V."/>
            <person name="Muntyan M.S."/>
            <person name="Sorokin D.Y."/>
        </authorList>
    </citation>
    <scope>NUCLEOTIDE SEQUENCE [LARGE SCALE GENOMIC DNA]</scope>
    <source>
        <strain evidence="2 3">Omega</strain>
    </source>
</reference>
<dbReference type="EMBL" id="CP027806">
    <property type="protein sequence ID" value="AXJ00777.1"/>
    <property type="molecule type" value="Genomic_DNA"/>
</dbReference>
<organism evidence="2 3">
    <name type="scientific">Cyclonatronum proteinivorum</name>
    <dbReference type="NCBI Taxonomy" id="1457365"/>
    <lineage>
        <taxon>Bacteria</taxon>
        <taxon>Pseudomonadati</taxon>
        <taxon>Balneolota</taxon>
        <taxon>Balneolia</taxon>
        <taxon>Balneolales</taxon>
        <taxon>Cyclonatronaceae</taxon>
        <taxon>Cyclonatronum</taxon>
    </lineage>
</organism>
<keyword evidence="3" id="KW-1185">Reference proteome</keyword>
<keyword evidence="1" id="KW-0472">Membrane</keyword>
<dbReference type="Proteomes" id="UP000254808">
    <property type="component" value="Chromosome"/>
</dbReference>
<evidence type="ECO:0008006" key="4">
    <source>
        <dbReference type="Google" id="ProtNLM"/>
    </source>
</evidence>
<feature type="transmembrane region" description="Helical" evidence="1">
    <location>
        <begin position="78"/>
        <end position="101"/>
    </location>
</feature>
<keyword evidence="1" id="KW-0812">Transmembrane</keyword>
<evidence type="ECO:0000313" key="3">
    <source>
        <dbReference type="Proteomes" id="UP000254808"/>
    </source>
</evidence>
<gene>
    <name evidence="2" type="ORF">CYPRO_1526</name>
</gene>
<keyword evidence="1" id="KW-1133">Transmembrane helix</keyword>
<feature type="transmembrane region" description="Helical" evidence="1">
    <location>
        <begin position="143"/>
        <end position="168"/>
    </location>
</feature>
<dbReference type="KEGG" id="cprv:CYPRO_1526"/>
<evidence type="ECO:0000256" key="1">
    <source>
        <dbReference type="SAM" id="Phobius"/>
    </source>
</evidence>
<dbReference type="AlphaFoldDB" id="A0A345UJX5"/>
<protein>
    <recommendedName>
        <fullName evidence="4">DUF4199 domain-containing protein</fullName>
    </recommendedName>
</protein>
<feature type="transmembrane region" description="Helical" evidence="1">
    <location>
        <begin position="12"/>
        <end position="32"/>
    </location>
</feature>
<feature type="transmembrane region" description="Helical" evidence="1">
    <location>
        <begin position="38"/>
        <end position="58"/>
    </location>
</feature>
<accession>A0A345UJX5</accession>
<evidence type="ECO:0000313" key="2">
    <source>
        <dbReference type="EMBL" id="AXJ00777.1"/>
    </source>
</evidence>
<name>A0A345UJX5_9BACT</name>
<sequence>MELREQNPFFESAALNGAGLAAAASLILYGAMLLMPGVSGILLGCLGCCGLLFAPGLLTTRQHIATFGENIELGRGAVIGFTAGAVFGVVFSFMDVIWGLLGVNTSALFLDNLTTFIETYGDNEALDNIEDARRQQEETGFSVLGLLFSVSMMGIINMITGMAGTAIFKKKEGEL</sequence>